<proteinExistence type="predicted"/>
<dbReference type="EMBL" id="JAWDGP010005148">
    <property type="protein sequence ID" value="KAK3759242.1"/>
    <property type="molecule type" value="Genomic_DNA"/>
</dbReference>
<comment type="caution">
    <text evidence="1">The sequence shown here is derived from an EMBL/GenBank/DDBJ whole genome shotgun (WGS) entry which is preliminary data.</text>
</comment>
<evidence type="ECO:0000313" key="1">
    <source>
        <dbReference type="EMBL" id="KAK3759242.1"/>
    </source>
</evidence>
<reference evidence="1" key="1">
    <citation type="journal article" date="2023" name="G3 (Bethesda)">
        <title>A reference genome for the long-term kleptoplast-retaining sea slug Elysia crispata morphotype clarki.</title>
        <authorList>
            <person name="Eastman K.E."/>
            <person name="Pendleton A.L."/>
            <person name="Shaikh M.A."/>
            <person name="Suttiyut T."/>
            <person name="Ogas R."/>
            <person name="Tomko P."/>
            <person name="Gavelis G."/>
            <person name="Widhalm J.R."/>
            <person name="Wisecaver J.H."/>
        </authorList>
    </citation>
    <scope>NUCLEOTIDE SEQUENCE</scope>
    <source>
        <strain evidence="1">ECLA1</strain>
    </source>
</reference>
<keyword evidence="2" id="KW-1185">Reference proteome</keyword>
<protein>
    <submittedName>
        <fullName evidence="1">Uncharacterized protein</fullName>
    </submittedName>
</protein>
<name>A0AAE1D6L8_9GAST</name>
<dbReference type="Proteomes" id="UP001283361">
    <property type="component" value="Unassembled WGS sequence"/>
</dbReference>
<organism evidence="1 2">
    <name type="scientific">Elysia crispata</name>
    <name type="common">lettuce slug</name>
    <dbReference type="NCBI Taxonomy" id="231223"/>
    <lineage>
        <taxon>Eukaryota</taxon>
        <taxon>Metazoa</taxon>
        <taxon>Spiralia</taxon>
        <taxon>Lophotrochozoa</taxon>
        <taxon>Mollusca</taxon>
        <taxon>Gastropoda</taxon>
        <taxon>Heterobranchia</taxon>
        <taxon>Euthyneura</taxon>
        <taxon>Panpulmonata</taxon>
        <taxon>Sacoglossa</taxon>
        <taxon>Placobranchoidea</taxon>
        <taxon>Plakobranchidae</taxon>
        <taxon>Elysia</taxon>
    </lineage>
</organism>
<evidence type="ECO:0000313" key="2">
    <source>
        <dbReference type="Proteomes" id="UP001283361"/>
    </source>
</evidence>
<dbReference type="AlphaFoldDB" id="A0AAE1D6L8"/>
<gene>
    <name evidence="1" type="ORF">RRG08_008056</name>
</gene>
<sequence>MQVASDKWRGGIGAAKAIQTKDRTRSFCPQGIESIPLVDSLRVIDVNKRLLAASLTARYALVEGCPGHIAGAPNRAVTISMSSRVSRVQHTTESKHIREVYLQPTAAQRSFHFVVRGRSAEGDTGSFDVFISGVCL</sequence>
<accession>A0AAE1D6L8</accession>